<comment type="caution">
    <text evidence="10">The sequence shown here is derived from an EMBL/GenBank/DDBJ whole genome shotgun (WGS) entry which is preliminary data.</text>
</comment>
<proteinExistence type="inferred from homology"/>
<dbReference type="InterPro" id="IPR022673">
    <property type="entry name" value="Hexokinase_C"/>
</dbReference>
<comment type="similarity">
    <text evidence="1 6">Belongs to the hexokinase family.</text>
</comment>
<keyword evidence="6" id="KW-0324">Glycolysis</keyword>
<evidence type="ECO:0000256" key="2">
    <source>
        <dbReference type="ARBA" id="ARBA00022679"/>
    </source>
</evidence>
<evidence type="ECO:0000256" key="4">
    <source>
        <dbReference type="ARBA" id="ARBA00022777"/>
    </source>
</evidence>
<evidence type="ECO:0000259" key="8">
    <source>
        <dbReference type="Pfam" id="PF00349"/>
    </source>
</evidence>
<evidence type="ECO:0000259" key="9">
    <source>
        <dbReference type="Pfam" id="PF03727"/>
    </source>
</evidence>
<dbReference type="EC" id="2.7.1.-" evidence="6"/>
<keyword evidence="7" id="KW-0812">Transmembrane</keyword>
<dbReference type="InterPro" id="IPR001312">
    <property type="entry name" value="Hexokinase"/>
</dbReference>
<evidence type="ECO:0000313" key="11">
    <source>
        <dbReference type="Proteomes" id="UP000187013"/>
    </source>
</evidence>
<dbReference type="GO" id="GO:0005536">
    <property type="term" value="F:D-glucose binding"/>
    <property type="evidence" value="ECO:0007669"/>
    <property type="project" value="InterPro"/>
</dbReference>
<evidence type="ECO:0000256" key="5">
    <source>
        <dbReference type="ARBA" id="ARBA00022840"/>
    </source>
</evidence>
<feature type="domain" description="Hexokinase C-terminal" evidence="9">
    <location>
        <begin position="210"/>
        <end position="413"/>
    </location>
</feature>
<dbReference type="Gene3D" id="3.40.367.20">
    <property type="match status" value="2"/>
</dbReference>
<dbReference type="GO" id="GO:0001678">
    <property type="term" value="P:intracellular glucose homeostasis"/>
    <property type="evidence" value="ECO:0007669"/>
    <property type="project" value="InterPro"/>
</dbReference>
<evidence type="ECO:0000313" key="10">
    <source>
        <dbReference type="EMBL" id="GAV47610.1"/>
    </source>
</evidence>
<reference evidence="10 11" key="1">
    <citation type="submission" date="2016-08" db="EMBL/GenBank/DDBJ databases">
        <title>Draft genome sequence of allopolyploid Zygosaccharomyces rouxii.</title>
        <authorList>
            <person name="Watanabe J."/>
            <person name="Uehara K."/>
            <person name="Mogi Y."/>
            <person name="Tsukioka Y."/>
        </authorList>
    </citation>
    <scope>NUCLEOTIDE SEQUENCE [LARGE SCALE GENOMIC DNA]</scope>
    <source>
        <strain evidence="10 11">NBRC 110957</strain>
    </source>
</reference>
<evidence type="ECO:0000256" key="3">
    <source>
        <dbReference type="ARBA" id="ARBA00022741"/>
    </source>
</evidence>
<dbReference type="GO" id="GO:0004340">
    <property type="term" value="F:glucokinase activity"/>
    <property type="evidence" value="ECO:0007669"/>
    <property type="project" value="TreeGrafter"/>
</dbReference>
<dbReference type="InterPro" id="IPR043129">
    <property type="entry name" value="ATPase_NBD"/>
</dbReference>
<dbReference type="Pfam" id="PF00349">
    <property type="entry name" value="Hexokinase_1"/>
    <property type="match status" value="1"/>
</dbReference>
<dbReference type="OrthoDB" id="419537at2759"/>
<accession>A0A1Q2ZVU3</accession>
<evidence type="ECO:0000256" key="7">
    <source>
        <dbReference type="SAM" id="Phobius"/>
    </source>
</evidence>
<dbReference type="InterPro" id="IPR022672">
    <property type="entry name" value="Hexokinase_N"/>
</dbReference>
<evidence type="ECO:0000256" key="6">
    <source>
        <dbReference type="RuleBase" id="RU362007"/>
    </source>
</evidence>
<organism evidence="10 11">
    <name type="scientific">Zygosaccharomyces rouxii</name>
    <dbReference type="NCBI Taxonomy" id="4956"/>
    <lineage>
        <taxon>Eukaryota</taxon>
        <taxon>Fungi</taxon>
        <taxon>Dikarya</taxon>
        <taxon>Ascomycota</taxon>
        <taxon>Saccharomycotina</taxon>
        <taxon>Saccharomycetes</taxon>
        <taxon>Saccharomycetales</taxon>
        <taxon>Saccharomycetaceae</taxon>
        <taxon>Zygosaccharomyces</taxon>
    </lineage>
</organism>
<dbReference type="PROSITE" id="PS51748">
    <property type="entry name" value="HEXOKINASE_2"/>
    <property type="match status" value="1"/>
</dbReference>
<feature type="transmembrane region" description="Helical" evidence="7">
    <location>
        <begin position="337"/>
        <end position="356"/>
    </location>
</feature>
<dbReference type="UniPathway" id="UPA00109">
    <property type="reaction ID" value="UER00180"/>
</dbReference>
<dbReference type="GO" id="GO:0006006">
    <property type="term" value="P:glucose metabolic process"/>
    <property type="evidence" value="ECO:0007669"/>
    <property type="project" value="TreeGrafter"/>
</dbReference>
<name>A0A1Q2ZVU3_ZYGRO</name>
<dbReference type="GO" id="GO:0006013">
    <property type="term" value="P:mannose metabolic process"/>
    <property type="evidence" value="ECO:0007669"/>
    <property type="project" value="TreeGrafter"/>
</dbReference>
<dbReference type="eggNOG" id="KOG1369">
    <property type="taxonomic scope" value="Eukaryota"/>
</dbReference>
<keyword evidence="2 6" id="KW-0808">Transferase</keyword>
<dbReference type="Gene3D" id="3.30.420.40">
    <property type="match status" value="1"/>
</dbReference>
<feature type="domain" description="Hexokinase N-terminal" evidence="8">
    <location>
        <begin position="14"/>
        <end position="202"/>
    </location>
</feature>
<dbReference type="PANTHER" id="PTHR19443:SF83">
    <property type="entry name" value="N-ACETYLGLUCOSAMINE KINASE"/>
    <property type="match status" value="1"/>
</dbReference>
<keyword evidence="4 6" id="KW-0418">Kinase</keyword>
<dbReference type="GO" id="GO:0006096">
    <property type="term" value="P:glycolytic process"/>
    <property type="evidence" value="ECO:0007669"/>
    <property type="project" value="UniProtKB-UniPathway"/>
</dbReference>
<keyword evidence="5 6" id="KW-0067">ATP-binding</keyword>
<evidence type="ECO:0000256" key="1">
    <source>
        <dbReference type="ARBA" id="ARBA00009225"/>
    </source>
</evidence>
<dbReference type="PRINTS" id="PR00475">
    <property type="entry name" value="HEXOKINASE"/>
</dbReference>
<dbReference type="GO" id="GO:0005829">
    <property type="term" value="C:cytosol"/>
    <property type="evidence" value="ECO:0007669"/>
    <property type="project" value="TreeGrafter"/>
</dbReference>
<dbReference type="GO" id="GO:0005739">
    <property type="term" value="C:mitochondrion"/>
    <property type="evidence" value="ECO:0007669"/>
    <property type="project" value="TreeGrafter"/>
</dbReference>
<dbReference type="GO" id="GO:0008865">
    <property type="term" value="F:fructokinase activity"/>
    <property type="evidence" value="ECO:0007669"/>
    <property type="project" value="TreeGrafter"/>
</dbReference>
<protein>
    <recommendedName>
        <fullName evidence="6">Phosphotransferase</fullName>
        <ecNumber evidence="6">2.7.1.-</ecNumber>
    </recommendedName>
</protein>
<dbReference type="CDD" id="cd24000">
    <property type="entry name" value="ASKHA_NBD_HK"/>
    <property type="match status" value="1"/>
</dbReference>
<keyword evidence="3 6" id="KW-0547">Nucleotide-binding</keyword>
<dbReference type="OMA" id="TICTRLA"/>
<sequence>MTVNDIILDQVKEQLAPSEPLECVSRKFQLELKDRLQRSKKSMLVGGWVPQQSMIRTSEKFPDTFLAIDFGGSTLKFALISMPSCQIVFQDGFDITARLVDHKFFDTMITWISFKLNEYLAGEVQRPKFLVSITFSFPLNDKLEIITMGKGFEMSLDILGKSVKEILSSSFDRVLSDLPGRRFDVEVCDVINDSVAVYLTSKFMCKNESVSLILGTGINSCFELSPEKVPIKKRLHNTPGNCNYLMNVEAGFLGNDVINVTKFDYNGDSERNMPLEDISSGKWLPIAFANILKQYHIVGFDSTSMDGEMLVEIAENRYKGQLDRDSLRLAREISRLLIQRGAFYVVAMLFAVGSLVNRDINDNKNSEVIEVGYVGSFLAHSNYYKSQIALFSQNRMHFQFLHNSNLLGAAVATYLNRCN</sequence>
<keyword evidence="7" id="KW-1133">Transmembrane helix</keyword>
<dbReference type="AlphaFoldDB" id="A0A1Q2ZVU3"/>
<keyword evidence="7" id="KW-0472">Membrane</keyword>
<gene>
    <name evidence="10" type="ORF">ZYGR_0H04560</name>
</gene>
<dbReference type="Proteomes" id="UP000187013">
    <property type="component" value="Unassembled WGS sequence"/>
</dbReference>
<dbReference type="Pfam" id="PF03727">
    <property type="entry name" value="Hexokinase_2"/>
    <property type="match status" value="1"/>
</dbReference>
<dbReference type="EMBL" id="BDGX01000008">
    <property type="protein sequence ID" value="GAV47610.1"/>
    <property type="molecule type" value="Genomic_DNA"/>
</dbReference>
<dbReference type="PANTHER" id="PTHR19443">
    <property type="entry name" value="HEXOKINASE"/>
    <property type="match status" value="1"/>
</dbReference>
<dbReference type="GO" id="GO:0019158">
    <property type="term" value="F:mannokinase activity"/>
    <property type="evidence" value="ECO:0007669"/>
    <property type="project" value="TreeGrafter"/>
</dbReference>
<dbReference type="SUPFAM" id="SSF53067">
    <property type="entry name" value="Actin-like ATPase domain"/>
    <property type="match status" value="2"/>
</dbReference>
<dbReference type="GO" id="GO:0005524">
    <property type="term" value="F:ATP binding"/>
    <property type="evidence" value="ECO:0007669"/>
    <property type="project" value="UniProtKB-UniRule"/>
</dbReference>